<evidence type="ECO:0000256" key="4">
    <source>
        <dbReference type="ARBA" id="ARBA00023098"/>
    </source>
</evidence>
<dbReference type="InterPro" id="IPR000873">
    <property type="entry name" value="AMP-dep_synth/lig_dom"/>
</dbReference>
<dbReference type="STRING" id="246404.A0A507FQL3"/>
<organism evidence="7 8">
    <name type="scientific">Chytriomyces confervae</name>
    <dbReference type="NCBI Taxonomy" id="246404"/>
    <lineage>
        <taxon>Eukaryota</taxon>
        <taxon>Fungi</taxon>
        <taxon>Fungi incertae sedis</taxon>
        <taxon>Chytridiomycota</taxon>
        <taxon>Chytridiomycota incertae sedis</taxon>
        <taxon>Chytridiomycetes</taxon>
        <taxon>Chytridiales</taxon>
        <taxon>Chytriomycetaceae</taxon>
        <taxon>Chytriomyces</taxon>
    </lineage>
</organism>
<feature type="domain" description="AMP-binding enzyme C-terminal" evidence="6">
    <location>
        <begin position="469"/>
        <end position="549"/>
    </location>
</feature>
<dbReference type="Pfam" id="PF00501">
    <property type="entry name" value="AMP-binding"/>
    <property type="match status" value="1"/>
</dbReference>
<evidence type="ECO:0000313" key="7">
    <source>
        <dbReference type="EMBL" id="TPX77875.1"/>
    </source>
</evidence>
<evidence type="ECO:0000259" key="5">
    <source>
        <dbReference type="Pfam" id="PF00501"/>
    </source>
</evidence>
<sequence>MKQAQSRIAAIAEHLKPTPDTSDVDNANKVFRSELSPISLLRRTCSLYPTRTAFVHGNNGGSAVSYSAFSERVRRLARALSTSFGVGEGDRVAVLVPNTPCILEANFAVPLCLAQIVSINTRLNQDEIDYILTLSQPKVLFVDHELEHLTVNFKKCGVAHRVVVADLFGTKTAASDPYEQLIAGADAAPWSSFPPLKSEDDVISINFTSGTTGRPKGVMYHHRGAYLNSLCLALEMGMTSESNFLWTLPMFHASGWCFPWAVCAVGATHTLIRKVDYDLIWHLFETANITHYCGAPTVQLSIVNHKNARPLNRQMKTMVAAAPPSPTLLEGLLKIGITPFHVYGLTETYGPSTICAWQSEWRSLGYAEMAEKLSRQGQAFLASDEVQVWDEETGREVPADGTTLGEVVFRGNLVMKGYLKDEKATRESFKGGVFHTGDVGVKHPDGYIELRDRKKDIIISGGENISTIEIEQAIVSHPAIFETCVVSAPDNQWGERPIAYVTLKKEISPSQHAAFEQELLKYLRTKIAGYKMPIRVHILVELPKTSTGKIQKFVLRDQEWAKAGRVGGKKIN</sequence>
<evidence type="ECO:0000256" key="2">
    <source>
        <dbReference type="ARBA" id="ARBA00022598"/>
    </source>
</evidence>
<dbReference type="PROSITE" id="PS00455">
    <property type="entry name" value="AMP_BINDING"/>
    <property type="match status" value="1"/>
</dbReference>
<feature type="domain" description="AMP-dependent synthetase/ligase" evidence="5">
    <location>
        <begin position="42"/>
        <end position="419"/>
    </location>
</feature>
<dbReference type="InterPro" id="IPR042099">
    <property type="entry name" value="ANL_N_sf"/>
</dbReference>
<keyword evidence="4" id="KW-0443">Lipid metabolism</keyword>
<keyword evidence="2" id="KW-0436">Ligase</keyword>
<dbReference type="PANTHER" id="PTHR43859:SF4">
    <property type="entry name" value="BUTANOATE--COA LIGASE AAE1-RELATED"/>
    <property type="match status" value="1"/>
</dbReference>
<accession>A0A507FQL3</accession>
<reference evidence="7 8" key="1">
    <citation type="journal article" date="2019" name="Sci. Rep.">
        <title>Comparative genomics of chytrid fungi reveal insights into the obligate biotrophic and pathogenic lifestyle of Synchytrium endobioticum.</title>
        <authorList>
            <person name="van de Vossenberg B.T.L.H."/>
            <person name="Warris S."/>
            <person name="Nguyen H.D.T."/>
            <person name="van Gent-Pelzer M.P.E."/>
            <person name="Joly D.L."/>
            <person name="van de Geest H.C."/>
            <person name="Bonants P.J.M."/>
            <person name="Smith D.S."/>
            <person name="Levesque C.A."/>
            <person name="van der Lee T.A.J."/>
        </authorList>
    </citation>
    <scope>NUCLEOTIDE SEQUENCE [LARGE SCALE GENOMIC DNA]</scope>
    <source>
        <strain evidence="7 8">CBS 675.73</strain>
    </source>
</reference>
<dbReference type="Gene3D" id="3.40.50.12780">
    <property type="entry name" value="N-terminal domain of ligase-like"/>
    <property type="match status" value="1"/>
</dbReference>
<evidence type="ECO:0000259" key="6">
    <source>
        <dbReference type="Pfam" id="PF13193"/>
    </source>
</evidence>
<dbReference type="Gene3D" id="3.30.300.30">
    <property type="match status" value="1"/>
</dbReference>
<dbReference type="OrthoDB" id="1882297at2759"/>
<comment type="caution">
    <text evidence="7">The sequence shown here is derived from an EMBL/GenBank/DDBJ whole genome shotgun (WGS) entry which is preliminary data.</text>
</comment>
<dbReference type="FunFam" id="3.30.300.30:FF:000008">
    <property type="entry name" value="2,3-dihydroxybenzoate-AMP ligase"/>
    <property type="match status" value="1"/>
</dbReference>
<keyword evidence="3" id="KW-0276">Fatty acid metabolism</keyword>
<evidence type="ECO:0000256" key="1">
    <source>
        <dbReference type="ARBA" id="ARBA00006432"/>
    </source>
</evidence>
<dbReference type="SUPFAM" id="SSF56801">
    <property type="entry name" value="Acetyl-CoA synthetase-like"/>
    <property type="match status" value="1"/>
</dbReference>
<proteinExistence type="inferred from homology"/>
<keyword evidence="8" id="KW-1185">Reference proteome</keyword>
<comment type="similarity">
    <text evidence="1">Belongs to the ATP-dependent AMP-binding enzyme family.</text>
</comment>
<dbReference type="InterPro" id="IPR025110">
    <property type="entry name" value="AMP-bd_C"/>
</dbReference>
<protein>
    <recommendedName>
        <fullName evidence="9">4-coumarate--CoA ligase</fullName>
    </recommendedName>
</protein>
<dbReference type="Proteomes" id="UP000320333">
    <property type="component" value="Unassembled WGS sequence"/>
</dbReference>
<dbReference type="GO" id="GO:0016874">
    <property type="term" value="F:ligase activity"/>
    <property type="evidence" value="ECO:0007669"/>
    <property type="project" value="UniProtKB-KW"/>
</dbReference>
<dbReference type="PANTHER" id="PTHR43859">
    <property type="entry name" value="ACYL-ACTIVATING ENZYME"/>
    <property type="match status" value="1"/>
</dbReference>
<evidence type="ECO:0000256" key="3">
    <source>
        <dbReference type="ARBA" id="ARBA00022832"/>
    </source>
</evidence>
<evidence type="ECO:0000313" key="8">
    <source>
        <dbReference type="Proteomes" id="UP000320333"/>
    </source>
</evidence>
<dbReference type="GO" id="GO:0006631">
    <property type="term" value="P:fatty acid metabolic process"/>
    <property type="evidence" value="ECO:0007669"/>
    <property type="project" value="UniProtKB-KW"/>
</dbReference>
<name>A0A507FQL3_9FUNG</name>
<dbReference type="InterPro" id="IPR045851">
    <property type="entry name" value="AMP-bd_C_sf"/>
</dbReference>
<dbReference type="AlphaFoldDB" id="A0A507FQL3"/>
<evidence type="ECO:0008006" key="9">
    <source>
        <dbReference type="Google" id="ProtNLM"/>
    </source>
</evidence>
<gene>
    <name evidence="7" type="ORF">CcCBS67573_g00792</name>
</gene>
<dbReference type="EMBL" id="QEAP01000012">
    <property type="protein sequence ID" value="TPX77875.1"/>
    <property type="molecule type" value="Genomic_DNA"/>
</dbReference>
<dbReference type="InterPro" id="IPR020845">
    <property type="entry name" value="AMP-binding_CS"/>
</dbReference>
<dbReference type="Pfam" id="PF13193">
    <property type="entry name" value="AMP-binding_C"/>
    <property type="match status" value="1"/>
</dbReference>